<reference evidence="1" key="1">
    <citation type="submission" date="2021-07" db="EMBL/GenBank/DDBJ databases">
        <title>Candidatus Kaistella beijingensis sp. nov. isolated from a municipal wastewater treatment plant is involved in sludge foaming.</title>
        <authorList>
            <person name="Song Y."/>
            <person name="Liu S.-J."/>
        </authorList>
    </citation>
    <scope>NUCLEOTIDE SEQUENCE</scope>
    <source>
        <strain evidence="1">DSM 43998</strain>
    </source>
</reference>
<protein>
    <submittedName>
        <fullName evidence="1">Uncharacterized protein</fullName>
    </submittedName>
</protein>
<dbReference type="EMBL" id="CP079105">
    <property type="protein sequence ID" value="QXQ13861.1"/>
    <property type="molecule type" value="Genomic_DNA"/>
</dbReference>
<name>A0ABX8SDW5_9ACTN</name>
<organism evidence="1 2">
    <name type="scientific">Skermania pinensis</name>
    <dbReference type="NCBI Taxonomy" id="39122"/>
    <lineage>
        <taxon>Bacteria</taxon>
        <taxon>Bacillati</taxon>
        <taxon>Actinomycetota</taxon>
        <taxon>Actinomycetes</taxon>
        <taxon>Mycobacteriales</taxon>
        <taxon>Gordoniaceae</taxon>
        <taxon>Skermania</taxon>
    </lineage>
</organism>
<gene>
    <name evidence="1" type="ORF">KV203_19155</name>
</gene>
<proteinExistence type="predicted"/>
<dbReference type="Proteomes" id="UP000887023">
    <property type="component" value="Chromosome"/>
</dbReference>
<dbReference type="RefSeq" id="WP_066473438.1">
    <property type="nucleotide sequence ID" value="NZ_CBCRUZ010000006.1"/>
</dbReference>
<sequence length="310" mass="33627">MTAVELTGLRADTAHGYLAALGLVQAVHRAAPAARLSWTDEFRPRARVHGVDETQLIAAILADRDERLAGAVLHHPPGRPYETLKCTAAELTAWAEQIGELGDDDPDVELWSGLLIEGGFDNSGKSKPTHFDFSAGQVKFLKVVREVAAAIDEDRVREALFGPWRYDSRASTLRFEASGERIGALRAIPPAKDPVPGVPGVDWLAFRGLAYYPLTLAPGRDRARVVTAACDTDWNRGAFRWVVWRPPLAHSTIAALVTDPRLVGARESRRIDRPAALAALDVASVRQCAMIRSGQGYGSFGPPKRIAAAD</sequence>
<keyword evidence="2" id="KW-1185">Reference proteome</keyword>
<evidence type="ECO:0000313" key="1">
    <source>
        <dbReference type="EMBL" id="QXQ13861.1"/>
    </source>
</evidence>
<evidence type="ECO:0000313" key="2">
    <source>
        <dbReference type="Proteomes" id="UP000887023"/>
    </source>
</evidence>
<accession>A0ABX8SDW5</accession>